<feature type="domain" description="HTH araC/xylS-type" evidence="4">
    <location>
        <begin position="181"/>
        <end position="280"/>
    </location>
</feature>
<dbReference type="PANTHER" id="PTHR43280:SF32">
    <property type="entry name" value="TRANSCRIPTIONAL REGULATORY PROTEIN"/>
    <property type="match status" value="1"/>
</dbReference>
<dbReference type="AlphaFoldDB" id="A0A9D2GRZ9"/>
<dbReference type="PROSITE" id="PS01124">
    <property type="entry name" value="HTH_ARAC_FAMILY_2"/>
    <property type="match status" value="1"/>
</dbReference>
<dbReference type="GO" id="GO:0043565">
    <property type="term" value="F:sequence-specific DNA binding"/>
    <property type="evidence" value="ECO:0007669"/>
    <property type="project" value="InterPro"/>
</dbReference>
<protein>
    <submittedName>
        <fullName evidence="5">Helix-turn-helix domain-containing protein</fullName>
    </submittedName>
</protein>
<evidence type="ECO:0000256" key="1">
    <source>
        <dbReference type="ARBA" id="ARBA00023015"/>
    </source>
</evidence>
<dbReference type="GO" id="GO:0003700">
    <property type="term" value="F:DNA-binding transcription factor activity"/>
    <property type="evidence" value="ECO:0007669"/>
    <property type="project" value="InterPro"/>
</dbReference>
<organism evidence="5 6">
    <name type="scientific">Candidatus Coprenecus stercoravium</name>
    <dbReference type="NCBI Taxonomy" id="2840735"/>
    <lineage>
        <taxon>Bacteria</taxon>
        <taxon>Pseudomonadati</taxon>
        <taxon>Bacteroidota</taxon>
        <taxon>Bacteroidia</taxon>
        <taxon>Bacteroidales</taxon>
        <taxon>Rikenellaceae</taxon>
        <taxon>Rikenellaceae incertae sedis</taxon>
        <taxon>Candidatus Coprenecus</taxon>
    </lineage>
</organism>
<dbReference type="EMBL" id="DXAW01000125">
    <property type="protein sequence ID" value="HIZ86318.1"/>
    <property type="molecule type" value="Genomic_DNA"/>
</dbReference>
<sequence>MKKAFFSDTPEILYKETDMADLVRNPCRFGCDVQIVCTRGSAEISTGIQSYNMRRGVGLFFLGGGLVQAVNPSPDFTVRMLLYPKEVMLKALLPLDTDFLNYLHEYPCFDHLEEGASEQEWYGVMLWMDMAALLFSRSIPRFRRYIEQNFVQSMLMCLYNSVPLQRRSVALENAGRQMLCHQFVRLIRENSTQERMLSFYAGKLGISSRYLSDIVAENFDGKTPKQLIDAQLTAEIKVQLDNPELTVGEIAHYFNFPDHTSMSRFFKRNTGMSPKEYRTKRKTM</sequence>
<dbReference type="PANTHER" id="PTHR43280">
    <property type="entry name" value="ARAC-FAMILY TRANSCRIPTIONAL REGULATOR"/>
    <property type="match status" value="1"/>
</dbReference>
<keyword evidence="3" id="KW-0804">Transcription</keyword>
<dbReference type="Gene3D" id="1.10.10.60">
    <property type="entry name" value="Homeodomain-like"/>
    <property type="match status" value="1"/>
</dbReference>
<evidence type="ECO:0000313" key="6">
    <source>
        <dbReference type="Proteomes" id="UP000824115"/>
    </source>
</evidence>
<name>A0A9D2GRZ9_9BACT</name>
<accession>A0A9D2GRZ9</accession>
<reference evidence="5" key="1">
    <citation type="journal article" date="2021" name="PeerJ">
        <title>Extensive microbial diversity within the chicken gut microbiome revealed by metagenomics and culture.</title>
        <authorList>
            <person name="Gilroy R."/>
            <person name="Ravi A."/>
            <person name="Getino M."/>
            <person name="Pursley I."/>
            <person name="Horton D.L."/>
            <person name="Alikhan N.F."/>
            <person name="Baker D."/>
            <person name="Gharbi K."/>
            <person name="Hall N."/>
            <person name="Watson M."/>
            <person name="Adriaenssens E.M."/>
            <person name="Foster-Nyarko E."/>
            <person name="Jarju S."/>
            <person name="Secka A."/>
            <person name="Antonio M."/>
            <person name="Oren A."/>
            <person name="Chaudhuri R.R."/>
            <person name="La Ragione R."/>
            <person name="Hildebrand F."/>
            <person name="Pallen M.J."/>
        </authorList>
    </citation>
    <scope>NUCLEOTIDE SEQUENCE</scope>
    <source>
        <strain evidence="5">Gambia16-554</strain>
    </source>
</reference>
<evidence type="ECO:0000259" key="4">
    <source>
        <dbReference type="PROSITE" id="PS01124"/>
    </source>
</evidence>
<evidence type="ECO:0000313" key="5">
    <source>
        <dbReference type="EMBL" id="HIZ86318.1"/>
    </source>
</evidence>
<dbReference type="Pfam" id="PF12833">
    <property type="entry name" value="HTH_18"/>
    <property type="match status" value="1"/>
</dbReference>
<reference evidence="5" key="2">
    <citation type="submission" date="2021-04" db="EMBL/GenBank/DDBJ databases">
        <authorList>
            <person name="Gilroy R."/>
        </authorList>
    </citation>
    <scope>NUCLEOTIDE SEQUENCE</scope>
    <source>
        <strain evidence="5">Gambia16-554</strain>
    </source>
</reference>
<evidence type="ECO:0000256" key="2">
    <source>
        <dbReference type="ARBA" id="ARBA00023125"/>
    </source>
</evidence>
<dbReference type="InterPro" id="IPR018060">
    <property type="entry name" value="HTH_AraC"/>
</dbReference>
<gene>
    <name evidence="5" type="ORF">IAC04_07495</name>
</gene>
<proteinExistence type="predicted"/>
<comment type="caution">
    <text evidence="5">The sequence shown here is derived from an EMBL/GenBank/DDBJ whole genome shotgun (WGS) entry which is preliminary data.</text>
</comment>
<dbReference type="InterPro" id="IPR009057">
    <property type="entry name" value="Homeodomain-like_sf"/>
</dbReference>
<keyword evidence="2" id="KW-0238">DNA-binding</keyword>
<dbReference type="SUPFAM" id="SSF46689">
    <property type="entry name" value="Homeodomain-like"/>
    <property type="match status" value="1"/>
</dbReference>
<dbReference type="Proteomes" id="UP000824115">
    <property type="component" value="Unassembled WGS sequence"/>
</dbReference>
<keyword evidence="1" id="KW-0805">Transcription regulation</keyword>
<dbReference type="SMART" id="SM00342">
    <property type="entry name" value="HTH_ARAC"/>
    <property type="match status" value="1"/>
</dbReference>
<evidence type="ECO:0000256" key="3">
    <source>
        <dbReference type="ARBA" id="ARBA00023163"/>
    </source>
</evidence>